<feature type="compositionally biased region" description="Polar residues" evidence="10">
    <location>
        <begin position="364"/>
        <end position="379"/>
    </location>
</feature>
<evidence type="ECO:0000256" key="8">
    <source>
        <dbReference type="PROSITE-ProRule" id="PRU00221"/>
    </source>
</evidence>
<feature type="repeat" description="WD" evidence="8">
    <location>
        <begin position="78"/>
        <end position="110"/>
    </location>
</feature>
<dbReference type="PROSITE" id="PS50082">
    <property type="entry name" value="WD_REPEATS_2"/>
    <property type="match status" value="5"/>
</dbReference>
<accession>A0AAN8P969</accession>
<dbReference type="InterPro" id="IPR015505">
    <property type="entry name" value="Coronin"/>
</dbReference>
<keyword evidence="6" id="KW-0009">Actin-binding</keyword>
<evidence type="ECO:0000256" key="3">
    <source>
        <dbReference type="ARBA" id="ARBA00022490"/>
    </source>
</evidence>
<dbReference type="GO" id="GO:0005737">
    <property type="term" value="C:cytoplasm"/>
    <property type="evidence" value="ECO:0007669"/>
    <property type="project" value="UniProtKB-SubCell"/>
</dbReference>
<dbReference type="GO" id="GO:0003779">
    <property type="term" value="F:actin binding"/>
    <property type="evidence" value="ECO:0007669"/>
    <property type="project" value="UniProtKB-KW"/>
</dbReference>
<name>A0AAN8P969_PATCE</name>
<comment type="similarity">
    <text evidence="2 9">Belongs to the WD repeat coronin family.</text>
</comment>
<dbReference type="Pfam" id="PF08953">
    <property type="entry name" value="DUF1899"/>
    <property type="match status" value="2"/>
</dbReference>
<dbReference type="GO" id="GO:0030036">
    <property type="term" value="P:actin cytoskeleton organization"/>
    <property type="evidence" value="ECO:0007669"/>
    <property type="project" value="UniProtKB-ARBA"/>
</dbReference>
<feature type="repeat" description="WD" evidence="8">
    <location>
        <begin position="170"/>
        <end position="211"/>
    </location>
</feature>
<feature type="domain" description="DUF1899" evidence="11">
    <location>
        <begin position="4"/>
        <end position="68"/>
    </location>
</feature>
<feature type="repeat" description="WD" evidence="8">
    <location>
        <begin position="681"/>
        <end position="713"/>
    </location>
</feature>
<dbReference type="InterPro" id="IPR015048">
    <property type="entry name" value="DUF1899"/>
</dbReference>
<dbReference type="FunFam" id="2.130.10.10:FF:000076">
    <property type="entry name" value="Coronin"/>
    <property type="match status" value="1"/>
</dbReference>
<keyword evidence="13" id="KW-1185">Reference proteome</keyword>
<keyword evidence="5 9" id="KW-0677">Repeat</keyword>
<feature type="compositionally biased region" description="Acidic residues" evidence="10">
    <location>
        <begin position="964"/>
        <end position="974"/>
    </location>
</feature>
<keyword evidence="3" id="KW-0963">Cytoplasm</keyword>
<feature type="compositionally biased region" description="Low complexity" evidence="10">
    <location>
        <begin position="404"/>
        <end position="425"/>
    </location>
</feature>
<dbReference type="EMBL" id="JAZGQO010000011">
    <property type="protein sequence ID" value="KAK6173712.1"/>
    <property type="molecule type" value="Genomic_DNA"/>
</dbReference>
<evidence type="ECO:0000256" key="7">
    <source>
        <dbReference type="ARBA" id="ARBA00024838"/>
    </source>
</evidence>
<feature type="compositionally biased region" description="Polar residues" evidence="10">
    <location>
        <begin position="426"/>
        <end position="444"/>
    </location>
</feature>
<dbReference type="SMART" id="SM01167">
    <property type="entry name" value="DUF1900"/>
    <property type="match status" value="2"/>
</dbReference>
<feature type="compositionally biased region" description="Low complexity" evidence="10">
    <location>
        <begin position="448"/>
        <end position="500"/>
    </location>
</feature>
<dbReference type="AlphaFoldDB" id="A0AAN8P969"/>
<keyword evidence="4 8" id="KW-0853">WD repeat</keyword>
<feature type="region of interest" description="Disordered" evidence="10">
    <location>
        <begin position="360"/>
        <end position="379"/>
    </location>
</feature>
<evidence type="ECO:0000313" key="13">
    <source>
        <dbReference type="Proteomes" id="UP001347796"/>
    </source>
</evidence>
<evidence type="ECO:0000256" key="1">
    <source>
        <dbReference type="ARBA" id="ARBA00004496"/>
    </source>
</evidence>
<feature type="region of interest" description="Disordered" evidence="10">
    <location>
        <begin position="955"/>
        <end position="974"/>
    </location>
</feature>
<comment type="subcellular location">
    <subcellularLocation>
        <location evidence="1">Cytoplasm</location>
    </subcellularLocation>
</comment>
<dbReference type="PROSITE" id="PS50294">
    <property type="entry name" value="WD_REPEATS_REGION"/>
    <property type="match status" value="3"/>
</dbReference>
<evidence type="ECO:0000256" key="4">
    <source>
        <dbReference type="ARBA" id="ARBA00022574"/>
    </source>
</evidence>
<dbReference type="SMART" id="SM00320">
    <property type="entry name" value="WD40"/>
    <property type="match status" value="6"/>
</dbReference>
<dbReference type="SMART" id="SM01166">
    <property type="entry name" value="DUF1899"/>
    <property type="match status" value="2"/>
</dbReference>
<evidence type="ECO:0000256" key="9">
    <source>
        <dbReference type="RuleBase" id="RU280818"/>
    </source>
</evidence>
<dbReference type="Pfam" id="PF16300">
    <property type="entry name" value="WD40_4"/>
    <property type="match status" value="2"/>
</dbReference>
<sequence length="974" mass="108618">MAWRFKASKYKNAVLKFPKREEMISELPVGSLGQSFGNHIKASSQYVVFNTDLSAGGNLGYLPLNTQGKQNRQNIPLIQAHVDFVTDFDFSPFDDYLLATVSQDKSIKIWLLPEEGSSDNITEPVVTLPEQDRKIENVVWNTMADGILAASTNKSVKIFDVTQSKELFELEGHKDIVQSIGWHGNGVFLATSCKDKKLRLFDSRTASVVQEGAGCPNLKETRVLCLGNRDQLITTGFNQSRSRIVQLHDTRNLSSVLDGNTFDTSTGILMPLYDSDTGMLFLAGKGDTSLRYLEVNEKDPYFVENCVERTEQIKGIAMVPKRGVDVMAGEVTRIMILAQNCIIPTPVVVPRKSYRDFHDDLFPETSTGEPSLSPQQWINGDNSQLKLMSLNPAKRPTLASGRGNVFNPTTTSVTTPVVNNTPVTNGVDTSSSKESTPDNPLTTETKPDITSPKPSSTISNSTTTNYQQDNTSSEVISSNSTNSSTDNNQGNVVEEQNVKPVKPEKPVKPSKPFTGVRQSKYRHLHGTLLHRSQNIENIRNVDRTVPGESDMFHANNVRCVVPIEGAGGLLAVIELANTGRLPDTGVAYLQHGSKVTDYVWDPFDDSRLVVCCDDAKIRVWRIPEGGLTETLMEPEFYLRGHTEKIYFARFHPMAKDLLVTSAYDMRVKFWDLSDRTEIMEITEHPDQVFCCAWSPDGKQLATVCKDGKTRIFEPRNSLNSIQVGLGPVGSRGARCGWALDGKYFYTSGFNRAGSREISLFDVEDLSTSLNHISLDTTPSILVPHYDEDSSTLFLTGRGDGQVYALEIAEERPNLFELSTTKLGGLHQAFSFQTKNKCVIKDVEFARAWRLTKTTIEPVTFTIPRVKKEYFQDDLFPDTKVTWEPVLTCSEWISGQDGVQRTMSLQPTDMKPLSEAPVAGPKPKKYESFNIETYKSDDQKKEELLDAMTNKLSLADGPLPQDLFEGVEEEEWDDY</sequence>
<feature type="repeat" description="WD" evidence="8">
    <location>
        <begin position="588"/>
        <end position="630"/>
    </location>
</feature>
<evidence type="ECO:0000313" key="12">
    <source>
        <dbReference type="EMBL" id="KAK6173712.1"/>
    </source>
</evidence>
<dbReference type="Pfam" id="PF00400">
    <property type="entry name" value="WD40"/>
    <property type="match status" value="4"/>
</dbReference>
<dbReference type="InterPro" id="IPR036322">
    <property type="entry name" value="WD40_repeat_dom_sf"/>
</dbReference>
<feature type="repeat" description="WD" evidence="8">
    <location>
        <begin position="638"/>
        <end position="680"/>
    </location>
</feature>
<dbReference type="PANTHER" id="PTHR10856:SF20">
    <property type="entry name" value="CORONIN-7"/>
    <property type="match status" value="1"/>
</dbReference>
<dbReference type="InterPro" id="IPR019775">
    <property type="entry name" value="WD40_repeat_CS"/>
</dbReference>
<proteinExistence type="inferred from homology"/>
<gene>
    <name evidence="12" type="ORF">SNE40_017118</name>
</gene>
<evidence type="ECO:0000256" key="2">
    <source>
        <dbReference type="ARBA" id="ARBA00009482"/>
    </source>
</evidence>
<protein>
    <recommendedName>
        <fullName evidence="9">Coronin</fullName>
    </recommendedName>
</protein>
<dbReference type="Proteomes" id="UP001347796">
    <property type="component" value="Unassembled WGS sequence"/>
</dbReference>
<organism evidence="12 13">
    <name type="scientific">Patella caerulea</name>
    <name type="common">Rayed Mediterranean limpet</name>
    <dbReference type="NCBI Taxonomy" id="87958"/>
    <lineage>
        <taxon>Eukaryota</taxon>
        <taxon>Metazoa</taxon>
        <taxon>Spiralia</taxon>
        <taxon>Lophotrochozoa</taxon>
        <taxon>Mollusca</taxon>
        <taxon>Gastropoda</taxon>
        <taxon>Patellogastropoda</taxon>
        <taxon>Patelloidea</taxon>
        <taxon>Patellidae</taxon>
        <taxon>Patella</taxon>
    </lineage>
</organism>
<dbReference type="InterPro" id="IPR001680">
    <property type="entry name" value="WD40_rpt"/>
</dbReference>
<dbReference type="SUPFAM" id="SSF101908">
    <property type="entry name" value="Putative isomerase YbhE"/>
    <property type="match status" value="1"/>
</dbReference>
<evidence type="ECO:0000256" key="6">
    <source>
        <dbReference type="ARBA" id="ARBA00023203"/>
    </source>
</evidence>
<dbReference type="PANTHER" id="PTHR10856">
    <property type="entry name" value="CORONIN"/>
    <property type="match status" value="1"/>
</dbReference>
<evidence type="ECO:0000259" key="11">
    <source>
        <dbReference type="SMART" id="SM01166"/>
    </source>
</evidence>
<comment type="function">
    <text evidence="7">F-actin regulator involved in anterograde Golgi to endosome transport: upon ubiquitination via 'Lys-33'-linked ubiquitin chains by the BCR(KLHL20) E3 ubiquitin ligase complex, interacts with EPS15 and localizes to the trans-Golgi network, where it promotes actin polymerization, thereby facilitating post-Golgi trafficking. May play a role in the maintenance of the Golgi apparatus morphology.</text>
</comment>
<feature type="domain" description="DUF1899" evidence="11">
    <location>
        <begin position="514"/>
        <end position="579"/>
    </location>
</feature>
<feature type="region of interest" description="Disordered" evidence="10">
    <location>
        <begin position="394"/>
        <end position="519"/>
    </location>
</feature>
<evidence type="ECO:0000256" key="10">
    <source>
        <dbReference type="SAM" id="MobiDB-lite"/>
    </source>
</evidence>
<evidence type="ECO:0000256" key="5">
    <source>
        <dbReference type="ARBA" id="ARBA00022737"/>
    </source>
</evidence>
<dbReference type="SUPFAM" id="SSF50978">
    <property type="entry name" value="WD40 repeat-like"/>
    <property type="match status" value="1"/>
</dbReference>
<dbReference type="PROSITE" id="PS00678">
    <property type="entry name" value="WD_REPEATS_1"/>
    <property type="match status" value="1"/>
</dbReference>
<reference evidence="12 13" key="1">
    <citation type="submission" date="2024-01" db="EMBL/GenBank/DDBJ databases">
        <title>The genome of the rayed Mediterranean limpet Patella caerulea (Linnaeus, 1758).</title>
        <authorList>
            <person name="Anh-Thu Weber A."/>
            <person name="Halstead-Nussloch G."/>
        </authorList>
    </citation>
    <scope>NUCLEOTIDE SEQUENCE [LARGE SCALE GENOMIC DNA]</scope>
    <source>
        <strain evidence="12">AATW-2023a</strain>
        <tissue evidence="12">Whole specimen</tissue>
    </source>
</reference>
<dbReference type="InterPro" id="IPR015943">
    <property type="entry name" value="WD40/YVTN_repeat-like_dom_sf"/>
</dbReference>
<dbReference type="Gene3D" id="2.130.10.10">
    <property type="entry name" value="YVTN repeat-like/Quinoprotein amine dehydrogenase"/>
    <property type="match status" value="2"/>
</dbReference>
<comment type="caution">
    <text evidence="12">The sequence shown here is derived from an EMBL/GenBank/DDBJ whole genome shotgun (WGS) entry which is preliminary data.</text>
</comment>